<keyword evidence="4" id="KW-0408">Iron</keyword>
<keyword evidence="5" id="KW-1133">Transmembrane helix</keyword>
<evidence type="ECO:0000256" key="5">
    <source>
        <dbReference type="SAM" id="Phobius"/>
    </source>
</evidence>
<evidence type="ECO:0000256" key="1">
    <source>
        <dbReference type="ARBA" id="ARBA00010617"/>
    </source>
</evidence>
<accession>A0A4R8QIN0</accession>
<evidence type="ECO:0000313" key="7">
    <source>
        <dbReference type="Proteomes" id="UP000295083"/>
    </source>
</evidence>
<keyword evidence="7" id="KW-1185">Reference proteome</keyword>
<dbReference type="SUPFAM" id="SSF48264">
    <property type="entry name" value="Cytochrome P450"/>
    <property type="match status" value="1"/>
</dbReference>
<evidence type="ECO:0000256" key="4">
    <source>
        <dbReference type="ARBA" id="ARBA00023004"/>
    </source>
</evidence>
<dbReference type="InterPro" id="IPR036396">
    <property type="entry name" value="Cyt_P450_sf"/>
</dbReference>
<dbReference type="InterPro" id="IPR050364">
    <property type="entry name" value="Cytochrome_P450_fung"/>
</dbReference>
<sequence>MADALNSRLGALDLEKVTSDPRLALAAVVLFLVFASWIWNGKTLIPKLSLPPQPPAKPVIGHLHEIVRENKARRWHLRLNEWARRYGPMFGVRTGYIVDYYVNSDQLAKDLFDKKSAQTADRPVWTMSSTIMNNDFNPLFLNASDPRWKNQRKVIQQLLTNAQRADKIVP</sequence>
<keyword evidence="5" id="KW-0472">Membrane</keyword>
<organism evidence="6 7">
    <name type="scientific">Colletotrichum spinosum</name>
    <dbReference type="NCBI Taxonomy" id="1347390"/>
    <lineage>
        <taxon>Eukaryota</taxon>
        <taxon>Fungi</taxon>
        <taxon>Dikarya</taxon>
        <taxon>Ascomycota</taxon>
        <taxon>Pezizomycotina</taxon>
        <taxon>Sordariomycetes</taxon>
        <taxon>Hypocreomycetidae</taxon>
        <taxon>Glomerellales</taxon>
        <taxon>Glomerellaceae</taxon>
        <taxon>Colletotrichum</taxon>
        <taxon>Colletotrichum orbiculare species complex</taxon>
    </lineage>
</organism>
<dbReference type="PANTHER" id="PTHR46300">
    <property type="entry name" value="P450, PUTATIVE (EUROFUNG)-RELATED-RELATED"/>
    <property type="match status" value="1"/>
</dbReference>
<name>A0A4R8QIN0_9PEZI</name>
<dbReference type="AlphaFoldDB" id="A0A4R8QIN0"/>
<gene>
    <name evidence="6" type="primary">CYP71B1</name>
    <name evidence="6" type="ORF">C8035_v006621</name>
</gene>
<dbReference type="GO" id="GO:0020037">
    <property type="term" value="F:heme binding"/>
    <property type="evidence" value="ECO:0007669"/>
    <property type="project" value="InterPro"/>
</dbReference>
<protein>
    <submittedName>
        <fullName evidence="6">Cytochrome P450 71B1</fullName>
    </submittedName>
</protein>
<dbReference type="GO" id="GO:0004497">
    <property type="term" value="F:monooxygenase activity"/>
    <property type="evidence" value="ECO:0007669"/>
    <property type="project" value="InterPro"/>
</dbReference>
<dbReference type="GO" id="GO:0016705">
    <property type="term" value="F:oxidoreductase activity, acting on paired donors, with incorporation or reduction of molecular oxygen"/>
    <property type="evidence" value="ECO:0007669"/>
    <property type="project" value="InterPro"/>
</dbReference>
<dbReference type="InterPro" id="IPR001128">
    <property type="entry name" value="Cyt_P450"/>
</dbReference>
<comment type="caution">
    <text evidence="6">The sequence shown here is derived from an EMBL/GenBank/DDBJ whole genome shotgun (WGS) entry which is preliminary data.</text>
</comment>
<keyword evidence="2" id="KW-0479">Metal-binding</keyword>
<evidence type="ECO:0000256" key="3">
    <source>
        <dbReference type="ARBA" id="ARBA00023002"/>
    </source>
</evidence>
<reference evidence="6 7" key="1">
    <citation type="submission" date="2018-11" db="EMBL/GenBank/DDBJ databases">
        <title>Genome sequence and assembly of Colletotrichum spinosum.</title>
        <authorList>
            <person name="Gan P."/>
            <person name="Shirasu K."/>
        </authorList>
    </citation>
    <scope>NUCLEOTIDE SEQUENCE [LARGE SCALE GENOMIC DNA]</scope>
    <source>
        <strain evidence="6 7">CBS 515.97</strain>
    </source>
</reference>
<dbReference type="PANTHER" id="PTHR46300:SF5">
    <property type="entry name" value="CYTOCHROME P450"/>
    <property type="match status" value="1"/>
</dbReference>
<comment type="similarity">
    <text evidence="1">Belongs to the cytochrome P450 family.</text>
</comment>
<feature type="transmembrane region" description="Helical" evidence="5">
    <location>
        <begin position="23"/>
        <end position="40"/>
    </location>
</feature>
<proteinExistence type="inferred from homology"/>
<evidence type="ECO:0000256" key="2">
    <source>
        <dbReference type="ARBA" id="ARBA00022723"/>
    </source>
</evidence>
<dbReference type="Gene3D" id="1.10.630.10">
    <property type="entry name" value="Cytochrome P450"/>
    <property type="match status" value="1"/>
</dbReference>
<keyword evidence="3" id="KW-0560">Oxidoreductase</keyword>
<keyword evidence="5" id="KW-0812">Transmembrane</keyword>
<dbReference type="Pfam" id="PF00067">
    <property type="entry name" value="p450"/>
    <property type="match status" value="1"/>
</dbReference>
<evidence type="ECO:0000313" key="6">
    <source>
        <dbReference type="EMBL" id="TDZ38777.1"/>
    </source>
</evidence>
<dbReference type="GO" id="GO:0005506">
    <property type="term" value="F:iron ion binding"/>
    <property type="evidence" value="ECO:0007669"/>
    <property type="project" value="InterPro"/>
</dbReference>
<dbReference type="EMBL" id="QAPG01000014">
    <property type="protein sequence ID" value="TDZ38777.1"/>
    <property type="molecule type" value="Genomic_DNA"/>
</dbReference>
<dbReference type="Proteomes" id="UP000295083">
    <property type="component" value="Unassembled WGS sequence"/>
</dbReference>